<evidence type="ECO:0000256" key="2">
    <source>
        <dbReference type="ARBA" id="ARBA00023125"/>
    </source>
</evidence>
<dbReference type="Pfam" id="PF07883">
    <property type="entry name" value="Cupin_2"/>
    <property type="match status" value="1"/>
</dbReference>
<evidence type="ECO:0000256" key="1">
    <source>
        <dbReference type="ARBA" id="ARBA00023015"/>
    </source>
</evidence>
<dbReference type="InterPro" id="IPR014710">
    <property type="entry name" value="RmlC-like_jellyroll"/>
</dbReference>
<sequence length="310" mass="36063">MSSLPIREDGSEIVSYDFDDYPIRIRWLEQPLLQELADVPHWHDDLEFNYVLSGEVIFLLDGIPVQLRPGEGIFINARQVHHITSLNRGTGKESEKAEDKPDDSSCLSLLFHPMLLCVTSQVEVSYVDPLLNKAALPYFVLRESNAWHKEILDCLVELYRVRKISAAPLRMQSLLFRLWDILYTHNPVETTELPIQKLFTLKAMLEYVHRNYTERITLEDLARVGFISKSTCLHLFKDYLRATPIEYVNSYRMKKAAKLLVETDRSVTDIAFTVGFSSSSYFIKQFHKVFGCRPLDYRKWERLRSGQITP</sequence>
<comment type="caution">
    <text evidence="5">The sequence shown here is derived from an EMBL/GenBank/DDBJ whole genome shotgun (WGS) entry which is preliminary data.</text>
</comment>
<dbReference type="PANTHER" id="PTHR43280:SF28">
    <property type="entry name" value="HTH-TYPE TRANSCRIPTIONAL ACTIVATOR RHAS"/>
    <property type="match status" value="1"/>
</dbReference>
<dbReference type="PROSITE" id="PS01124">
    <property type="entry name" value="HTH_ARAC_FAMILY_2"/>
    <property type="match status" value="1"/>
</dbReference>
<dbReference type="Proteomes" id="UP000826793">
    <property type="component" value="Unassembled WGS sequence"/>
</dbReference>
<dbReference type="Gene3D" id="2.60.120.10">
    <property type="entry name" value="Jelly Rolls"/>
    <property type="match status" value="1"/>
</dbReference>
<dbReference type="PRINTS" id="PR00032">
    <property type="entry name" value="HTHARAC"/>
</dbReference>
<reference evidence="5" key="2">
    <citation type="submission" date="2021-04" db="EMBL/GenBank/DDBJ databases">
        <authorList>
            <person name="Gilroy R."/>
        </authorList>
    </citation>
    <scope>NUCLEOTIDE SEQUENCE</scope>
    <source>
        <strain evidence="5">CHK185-1770</strain>
    </source>
</reference>
<dbReference type="Gene3D" id="1.10.10.60">
    <property type="entry name" value="Homeodomain-like"/>
    <property type="match status" value="2"/>
</dbReference>
<dbReference type="SUPFAM" id="SSF46689">
    <property type="entry name" value="Homeodomain-like"/>
    <property type="match status" value="2"/>
</dbReference>
<dbReference type="AlphaFoldDB" id="A0A9D2MXT9"/>
<keyword evidence="2" id="KW-0238">DNA-binding</keyword>
<accession>A0A9D2MXT9</accession>
<dbReference type="EMBL" id="DWXG01000077">
    <property type="protein sequence ID" value="HJB98743.1"/>
    <property type="molecule type" value="Genomic_DNA"/>
</dbReference>
<dbReference type="SUPFAM" id="SSF51182">
    <property type="entry name" value="RmlC-like cupins"/>
    <property type="match status" value="1"/>
</dbReference>
<reference evidence="5" key="1">
    <citation type="journal article" date="2021" name="PeerJ">
        <title>Extensive microbial diversity within the chicken gut microbiome revealed by metagenomics and culture.</title>
        <authorList>
            <person name="Gilroy R."/>
            <person name="Ravi A."/>
            <person name="Getino M."/>
            <person name="Pursley I."/>
            <person name="Horton D.L."/>
            <person name="Alikhan N.F."/>
            <person name="Baker D."/>
            <person name="Gharbi K."/>
            <person name="Hall N."/>
            <person name="Watson M."/>
            <person name="Adriaenssens E.M."/>
            <person name="Foster-Nyarko E."/>
            <person name="Jarju S."/>
            <person name="Secka A."/>
            <person name="Antonio M."/>
            <person name="Oren A."/>
            <person name="Chaudhuri R.R."/>
            <person name="La Ragione R."/>
            <person name="Hildebrand F."/>
            <person name="Pallen M.J."/>
        </authorList>
    </citation>
    <scope>NUCLEOTIDE SEQUENCE</scope>
    <source>
        <strain evidence="5">CHK185-1770</strain>
    </source>
</reference>
<dbReference type="GO" id="GO:0043565">
    <property type="term" value="F:sequence-specific DNA binding"/>
    <property type="evidence" value="ECO:0007669"/>
    <property type="project" value="InterPro"/>
</dbReference>
<dbReference type="InterPro" id="IPR009057">
    <property type="entry name" value="Homeodomain-like_sf"/>
</dbReference>
<evidence type="ECO:0000313" key="6">
    <source>
        <dbReference type="Proteomes" id="UP000826793"/>
    </source>
</evidence>
<organism evidence="5 6">
    <name type="scientific">Candidatus Acutalibacter pullicola</name>
    <dbReference type="NCBI Taxonomy" id="2838417"/>
    <lineage>
        <taxon>Bacteria</taxon>
        <taxon>Bacillati</taxon>
        <taxon>Bacillota</taxon>
        <taxon>Clostridia</taxon>
        <taxon>Eubacteriales</taxon>
        <taxon>Acutalibacteraceae</taxon>
        <taxon>Acutalibacter</taxon>
    </lineage>
</organism>
<evidence type="ECO:0000256" key="3">
    <source>
        <dbReference type="ARBA" id="ARBA00023163"/>
    </source>
</evidence>
<keyword evidence="1" id="KW-0805">Transcription regulation</keyword>
<evidence type="ECO:0000313" key="5">
    <source>
        <dbReference type="EMBL" id="HJB98743.1"/>
    </source>
</evidence>
<protein>
    <submittedName>
        <fullName evidence="5">AraC family transcriptional regulator</fullName>
    </submittedName>
</protein>
<dbReference type="Pfam" id="PF12833">
    <property type="entry name" value="HTH_18"/>
    <property type="match status" value="1"/>
</dbReference>
<evidence type="ECO:0000259" key="4">
    <source>
        <dbReference type="PROSITE" id="PS01124"/>
    </source>
</evidence>
<dbReference type="SMART" id="SM00342">
    <property type="entry name" value="HTH_ARAC"/>
    <property type="match status" value="1"/>
</dbReference>
<dbReference type="InterPro" id="IPR018060">
    <property type="entry name" value="HTH_AraC"/>
</dbReference>
<name>A0A9D2MXT9_9FIRM</name>
<proteinExistence type="predicted"/>
<dbReference type="InterPro" id="IPR013096">
    <property type="entry name" value="Cupin_2"/>
</dbReference>
<dbReference type="PANTHER" id="PTHR43280">
    <property type="entry name" value="ARAC-FAMILY TRANSCRIPTIONAL REGULATOR"/>
    <property type="match status" value="1"/>
</dbReference>
<keyword evidence="3" id="KW-0804">Transcription</keyword>
<dbReference type="InterPro" id="IPR020449">
    <property type="entry name" value="Tscrpt_reg_AraC-type_HTH"/>
</dbReference>
<dbReference type="GO" id="GO:0003700">
    <property type="term" value="F:DNA-binding transcription factor activity"/>
    <property type="evidence" value="ECO:0007669"/>
    <property type="project" value="InterPro"/>
</dbReference>
<dbReference type="InterPro" id="IPR011051">
    <property type="entry name" value="RmlC_Cupin_sf"/>
</dbReference>
<gene>
    <name evidence="5" type="ORF">H9710_09225</name>
</gene>
<feature type="domain" description="HTH araC/xylS-type" evidence="4">
    <location>
        <begin position="202"/>
        <end position="300"/>
    </location>
</feature>